<dbReference type="InterPro" id="IPR016130">
    <property type="entry name" value="Tyr_Pase_AS"/>
</dbReference>
<accession>A0A0L7R7H2</accession>
<dbReference type="InterPro" id="IPR029021">
    <property type="entry name" value="Prot-tyrosine_phosphatase-like"/>
</dbReference>
<dbReference type="PANTHER" id="PTHR46377:SF1">
    <property type="entry name" value="DUAL SPECIFICITY PROTEIN PHOSPHATASE 19"/>
    <property type="match status" value="1"/>
</dbReference>
<reference evidence="5 6" key="1">
    <citation type="submission" date="2015-07" db="EMBL/GenBank/DDBJ databases">
        <title>The genome of Habropoda laboriosa.</title>
        <authorList>
            <person name="Pan H."/>
            <person name="Kapheim K."/>
        </authorList>
    </citation>
    <scope>NUCLEOTIDE SEQUENCE [LARGE SCALE GENOMIC DNA]</scope>
    <source>
        <strain evidence="5">0110345459</strain>
    </source>
</reference>
<dbReference type="Gene3D" id="3.90.190.10">
    <property type="entry name" value="Protein tyrosine phosphatase superfamily"/>
    <property type="match status" value="1"/>
</dbReference>
<dbReference type="PROSITE" id="PS00383">
    <property type="entry name" value="TYR_PHOSPHATASE_1"/>
    <property type="match status" value="1"/>
</dbReference>
<dbReference type="GO" id="GO:0005737">
    <property type="term" value="C:cytoplasm"/>
    <property type="evidence" value="ECO:0007669"/>
    <property type="project" value="TreeGrafter"/>
</dbReference>
<evidence type="ECO:0000259" key="4">
    <source>
        <dbReference type="PROSITE" id="PS50056"/>
    </source>
</evidence>
<dbReference type="PROSITE" id="PS50056">
    <property type="entry name" value="TYR_PHOSPHATASE_2"/>
    <property type="match status" value="1"/>
</dbReference>
<dbReference type="STRING" id="597456.A0A0L7R7H2"/>
<evidence type="ECO:0000259" key="3">
    <source>
        <dbReference type="PROSITE" id="PS50054"/>
    </source>
</evidence>
<name>A0A0L7R7H2_9HYME</name>
<dbReference type="InterPro" id="IPR020422">
    <property type="entry name" value="TYR_PHOSPHATASE_DUAL_dom"/>
</dbReference>
<dbReference type="PANTHER" id="PTHR46377">
    <property type="entry name" value="DUAL SPECIFICITY PROTEIN PHOSPHATASE 19"/>
    <property type="match status" value="1"/>
</dbReference>
<dbReference type="PROSITE" id="PS50054">
    <property type="entry name" value="TYR_PHOSPHATASE_DUAL"/>
    <property type="match status" value="1"/>
</dbReference>
<proteinExistence type="predicted"/>
<evidence type="ECO:0000256" key="1">
    <source>
        <dbReference type="ARBA" id="ARBA00022801"/>
    </source>
</evidence>
<dbReference type="InterPro" id="IPR000387">
    <property type="entry name" value="Tyr_Pase_dom"/>
</dbReference>
<dbReference type="SMART" id="SM00195">
    <property type="entry name" value="DSPc"/>
    <property type="match status" value="1"/>
</dbReference>
<dbReference type="Proteomes" id="UP000053825">
    <property type="component" value="Unassembled WGS sequence"/>
</dbReference>
<protein>
    <submittedName>
        <fullName evidence="5">Dual specificity protein phosphatase 19</fullName>
    </submittedName>
</protein>
<evidence type="ECO:0000256" key="2">
    <source>
        <dbReference type="ARBA" id="ARBA00022912"/>
    </source>
</evidence>
<gene>
    <name evidence="5" type="ORF">WH47_12625</name>
</gene>
<keyword evidence="2" id="KW-0904">Protein phosphatase</keyword>
<organism evidence="5 6">
    <name type="scientific">Habropoda laboriosa</name>
    <dbReference type="NCBI Taxonomy" id="597456"/>
    <lineage>
        <taxon>Eukaryota</taxon>
        <taxon>Metazoa</taxon>
        <taxon>Ecdysozoa</taxon>
        <taxon>Arthropoda</taxon>
        <taxon>Hexapoda</taxon>
        <taxon>Insecta</taxon>
        <taxon>Pterygota</taxon>
        <taxon>Neoptera</taxon>
        <taxon>Endopterygota</taxon>
        <taxon>Hymenoptera</taxon>
        <taxon>Apocrita</taxon>
        <taxon>Aculeata</taxon>
        <taxon>Apoidea</taxon>
        <taxon>Anthophila</taxon>
        <taxon>Apidae</taxon>
        <taxon>Habropoda</taxon>
    </lineage>
</organism>
<dbReference type="GO" id="GO:0008579">
    <property type="term" value="F:JUN kinase phosphatase activity"/>
    <property type="evidence" value="ECO:0007669"/>
    <property type="project" value="TreeGrafter"/>
</dbReference>
<sequence>MDLNSLIKSKKLHLKACKTIVTNMLGQKYEEINGEKKELPPGIPFVIDSKPDLEIACVMPGLFLSSQDPVVCKELLEKYEIRHILSIGIVAPVKFNDMKYYHCDLLDVPESNLLIAVNECIKIIHENRNENILVHCNAGVSRSPAIVISYLMALENIFYDDAYNKVKMIRNCIKPNEGFVKQLKTLQLPFVL</sequence>
<feature type="domain" description="Tyrosine specific protein phosphatases" evidence="4">
    <location>
        <begin position="111"/>
        <end position="170"/>
    </location>
</feature>
<dbReference type="InterPro" id="IPR000340">
    <property type="entry name" value="Dual-sp_phosphatase_cat-dom"/>
</dbReference>
<evidence type="ECO:0000313" key="5">
    <source>
        <dbReference type="EMBL" id="KOC66820.1"/>
    </source>
</evidence>
<dbReference type="OrthoDB" id="10252009at2759"/>
<evidence type="ECO:0000313" key="6">
    <source>
        <dbReference type="Proteomes" id="UP000053825"/>
    </source>
</evidence>
<dbReference type="AlphaFoldDB" id="A0A0L7R7H2"/>
<keyword evidence="1" id="KW-0378">Hydrolase</keyword>
<dbReference type="EMBL" id="KQ414639">
    <property type="protein sequence ID" value="KOC66820.1"/>
    <property type="molecule type" value="Genomic_DNA"/>
</dbReference>
<feature type="domain" description="Tyrosine-protein phosphatase" evidence="3">
    <location>
        <begin position="54"/>
        <end position="192"/>
    </location>
</feature>
<keyword evidence="6" id="KW-1185">Reference proteome</keyword>
<dbReference type="CDD" id="cd14498">
    <property type="entry name" value="DSP"/>
    <property type="match status" value="1"/>
</dbReference>
<dbReference type="SUPFAM" id="SSF52799">
    <property type="entry name" value="(Phosphotyrosine protein) phosphatases II"/>
    <property type="match status" value="1"/>
</dbReference>
<dbReference type="Pfam" id="PF00782">
    <property type="entry name" value="DSPc"/>
    <property type="match status" value="1"/>
</dbReference>